<keyword evidence="7" id="KW-1185">Reference proteome</keyword>
<dbReference type="STRING" id="142842.SAMN02745118_01169"/>
<keyword evidence="5" id="KW-0560">Oxidoreductase</keyword>
<keyword evidence="4" id="KW-0288">FMN</keyword>
<dbReference type="PANTHER" id="PTHR32332:SF18">
    <property type="entry name" value="2-NITROPROPANE DIOXYGENASE"/>
    <property type="match status" value="1"/>
</dbReference>
<sequence length="325" mass="34672">MNLPRLKIGDIVAKLPIIQGGMAVKVSTAPLVAAVADEGGIGLIAGSGIEIDELKEEIRRSKKMTEGIVGVNIMVAASEFKELVQASINEGIDLIVAGAGFSRDLFTLGKDNNVPVVPIVSSVRLAKISEKLGASAIVVEGKEAGGHLGTDQSMKSLVKKIVDTVKIPVIAAGGIIDGKDIAEVLNMGADGVQMGSRFVASEECEVASEFKELYINATEEDSILIDSPVGLPGRALKNKFTEKLGSSDIEDGTFSCDYICLKKCSRVFCIIKSLIEAKRGDMEKGLVFAGEETHRINDILPVRKIIDNLVSEAKNFLNREESEDE</sequence>
<dbReference type="GO" id="GO:0051213">
    <property type="term" value="F:dioxygenase activity"/>
    <property type="evidence" value="ECO:0007669"/>
    <property type="project" value="UniProtKB-KW"/>
</dbReference>
<proteinExistence type="predicted"/>
<keyword evidence="3" id="KW-0285">Flavoprotein</keyword>
<evidence type="ECO:0000256" key="4">
    <source>
        <dbReference type="ARBA" id="ARBA00022643"/>
    </source>
</evidence>
<name>A0A1T4LJI0_9FIRM</name>
<dbReference type="RefSeq" id="WP_078809652.1">
    <property type="nucleotide sequence ID" value="NZ_FUWM01000008.1"/>
</dbReference>
<dbReference type="Gene3D" id="3.20.20.70">
    <property type="entry name" value="Aldolase class I"/>
    <property type="match status" value="1"/>
</dbReference>
<comment type="function">
    <text evidence="1">Nitronate monooxygenase that uses molecular oxygen to catalyze the oxidative denitrification of alkyl nitronates. Acts on propionate 3-nitronate (P3N), the presumed physiological substrate. Probably functions in the detoxification of P3N, a metabolic poison produced by plants and fungi as a defense mechanism.</text>
</comment>
<evidence type="ECO:0000313" key="6">
    <source>
        <dbReference type="EMBL" id="SJZ54890.1"/>
    </source>
</evidence>
<accession>A0A1T4LJI0</accession>
<keyword evidence="6" id="KW-0223">Dioxygenase</keyword>
<dbReference type="OrthoDB" id="9778912at2"/>
<dbReference type="InterPro" id="IPR013785">
    <property type="entry name" value="Aldolase_TIM"/>
</dbReference>
<dbReference type="CDD" id="cd04730">
    <property type="entry name" value="NPD_like"/>
    <property type="match status" value="1"/>
</dbReference>
<protein>
    <recommendedName>
        <fullName evidence="2">Probable nitronate monooxygenase</fullName>
    </recommendedName>
</protein>
<evidence type="ECO:0000256" key="3">
    <source>
        <dbReference type="ARBA" id="ARBA00022630"/>
    </source>
</evidence>
<evidence type="ECO:0000313" key="7">
    <source>
        <dbReference type="Proteomes" id="UP000190625"/>
    </source>
</evidence>
<dbReference type="InterPro" id="IPR004136">
    <property type="entry name" value="NMO"/>
</dbReference>
<dbReference type="SUPFAM" id="SSF51412">
    <property type="entry name" value="Inosine monophosphate dehydrogenase (IMPDH)"/>
    <property type="match status" value="1"/>
</dbReference>
<dbReference type="AlphaFoldDB" id="A0A1T4LJI0"/>
<dbReference type="PANTHER" id="PTHR32332">
    <property type="entry name" value="2-NITROPROPANE DIOXYGENASE"/>
    <property type="match status" value="1"/>
</dbReference>
<gene>
    <name evidence="6" type="ORF">SAMN02745118_01169</name>
</gene>
<organism evidence="6 7">
    <name type="scientific">Selenihalanaerobacter shriftii</name>
    <dbReference type="NCBI Taxonomy" id="142842"/>
    <lineage>
        <taxon>Bacteria</taxon>
        <taxon>Bacillati</taxon>
        <taxon>Bacillota</taxon>
        <taxon>Clostridia</taxon>
        <taxon>Halanaerobiales</taxon>
        <taxon>Halobacteroidaceae</taxon>
        <taxon>Selenihalanaerobacter</taxon>
    </lineage>
</organism>
<dbReference type="Proteomes" id="UP000190625">
    <property type="component" value="Unassembled WGS sequence"/>
</dbReference>
<dbReference type="GO" id="GO:0018580">
    <property type="term" value="F:nitronate monooxygenase activity"/>
    <property type="evidence" value="ECO:0007669"/>
    <property type="project" value="InterPro"/>
</dbReference>
<dbReference type="Pfam" id="PF03060">
    <property type="entry name" value="NMO"/>
    <property type="match status" value="1"/>
</dbReference>
<evidence type="ECO:0000256" key="5">
    <source>
        <dbReference type="ARBA" id="ARBA00023002"/>
    </source>
</evidence>
<reference evidence="7" key="1">
    <citation type="submission" date="2017-02" db="EMBL/GenBank/DDBJ databases">
        <authorList>
            <person name="Varghese N."/>
            <person name="Submissions S."/>
        </authorList>
    </citation>
    <scope>NUCLEOTIDE SEQUENCE [LARGE SCALE GENOMIC DNA]</scope>
    <source>
        <strain evidence="7">ATCC BAA-73</strain>
    </source>
</reference>
<evidence type="ECO:0000256" key="2">
    <source>
        <dbReference type="ARBA" id="ARBA00013457"/>
    </source>
</evidence>
<evidence type="ECO:0000256" key="1">
    <source>
        <dbReference type="ARBA" id="ARBA00003535"/>
    </source>
</evidence>
<dbReference type="EMBL" id="FUWM01000008">
    <property type="protein sequence ID" value="SJZ54890.1"/>
    <property type="molecule type" value="Genomic_DNA"/>
</dbReference>